<comment type="similarity">
    <text evidence="1">Belongs to the heat shock protein 90 family.</text>
</comment>
<evidence type="ECO:0000256" key="4">
    <source>
        <dbReference type="ARBA" id="ARBA00023186"/>
    </source>
</evidence>
<dbReference type="GO" id="GO:0016887">
    <property type="term" value="F:ATP hydrolysis activity"/>
    <property type="evidence" value="ECO:0007669"/>
    <property type="project" value="InterPro"/>
</dbReference>
<keyword evidence="2" id="KW-0547">Nucleotide-binding</keyword>
<dbReference type="EMBL" id="JANJYI010000008">
    <property type="protein sequence ID" value="KAK2639173.1"/>
    <property type="molecule type" value="Genomic_DNA"/>
</dbReference>
<dbReference type="InterPro" id="IPR001404">
    <property type="entry name" value="Hsp90_fam"/>
</dbReference>
<dbReference type="PRINTS" id="PR00775">
    <property type="entry name" value="HEATSHOCK90"/>
</dbReference>
<accession>A0AAD9TP05</accession>
<dbReference type="AlphaFoldDB" id="A0AAD9TP05"/>
<keyword evidence="4" id="KW-0143">Chaperone</keyword>
<proteinExistence type="inferred from homology"/>
<comment type="caution">
    <text evidence="5">The sequence shown here is derived from an EMBL/GenBank/DDBJ whole genome shotgun (WGS) entry which is preliminary data.</text>
</comment>
<evidence type="ECO:0000256" key="3">
    <source>
        <dbReference type="ARBA" id="ARBA00022840"/>
    </source>
</evidence>
<keyword evidence="6" id="KW-1185">Reference proteome</keyword>
<organism evidence="5 6">
    <name type="scientific">Dipteronia dyeriana</name>
    <dbReference type="NCBI Taxonomy" id="168575"/>
    <lineage>
        <taxon>Eukaryota</taxon>
        <taxon>Viridiplantae</taxon>
        <taxon>Streptophyta</taxon>
        <taxon>Embryophyta</taxon>
        <taxon>Tracheophyta</taxon>
        <taxon>Spermatophyta</taxon>
        <taxon>Magnoliopsida</taxon>
        <taxon>eudicotyledons</taxon>
        <taxon>Gunneridae</taxon>
        <taxon>Pentapetalae</taxon>
        <taxon>rosids</taxon>
        <taxon>malvids</taxon>
        <taxon>Sapindales</taxon>
        <taxon>Sapindaceae</taxon>
        <taxon>Hippocastanoideae</taxon>
        <taxon>Acereae</taxon>
        <taxon>Dipteronia</taxon>
    </lineage>
</organism>
<protein>
    <submittedName>
        <fullName evidence="5">Uncharacterized protein</fullName>
    </submittedName>
</protein>
<dbReference type="Gene3D" id="3.30.565.10">
    <property type="entry name" value="Histidine kinase-like ATPase, C-terminal domain"/>
    <property type="match status" value="1"/>
</dbReference>
<name>A0AAD9TP05_9ROSI</name>
<reference evidence="5" key="1">
    <citation type="journal article" date="2023" name="Plant J.">
        <title>Genome sequences and population genomics provide insights into the demographic history, inbreeding, and mutation load of two 'living fossil' tree species of Dipteronia.</title>
        <authorList>
            <person name="Feng Y."/>
            <person name="Comes H.P."/>
            <person name="Chen J."/>
            <person name="Zhu S."/>
            <person name="Lu R."/>
            <person name="Zhang X."/>
            <person name="Li P."/>
            <person name="Qiu J."/>
            <person name="Olsen K.M."/>
            <person name="Qiu Y."/>
        </authorList>
    </citation>
    <scope>NUCLEOTIDE SEQUENCE</scope>
    <source>
        <strain evidence="5">KIB01</strain>
    </source>
</reference>
<dbReference type="GO" id="GO:0005524">
    <property type="term" value="F:ATP binding"/>
    <property type="evidence" value="ECO:0007669"/>
    <property type="project" value="UniProtKB-KW"/>
</dbReference>
<dbReference type="InterPro" id="IPR036890">
    <property type="entry name" value="HATPase_C_sf"/>
</dbReference>
<dbReference type="GO" id="GO:0051082">
    <property type="term" value="F:unfolded protein binding"/>
    <property type="evidence" value="ECO:0007669"/>
    <property type="project" value="InterPro"/>
</dbReference>
<sequence length="187" mass="21482">MMKIQPRHLTSCSPRLLFWRHLSRQCPRKFLSPRRGTRKLVLSWLDQDPLKVEEKLGDVPRGLSTDSDVMKSNKDIVLRELISNAFDALDKIRLLSQTDKEVLGEGDDAKLEIQIKLDKEKKILSILDRGIGMSKEDLIKNLGTIAKSGSSDKWRPQSYWQLGVGFYSVYLIADYVKVISKHNDDKQ</sequence>
<dbReference type="PANTHER" id="PTHR11528">
    <property type="entry name" value="HEAT SHOCK PROTEIN 90 FAMILY MEMBER"/>
    <property type="match status" value="1"/>
</dbReference>
<evidence type="ECO:0000313" key="5">
    <source>
        <dbReference type="EMBL" id="KAK2639173.1"/>
    </source>
</evidence>
<evidence type="ECO:0000256" key="2">
    <source>
        <dbReference type="ARBA" id="ARBA00022741"/>
    </source>
</evidence>
<dbReference type="GO" id="GO:0140662">
    <property type="term" value="F:ATP-dependent protein folding chaperone"/>
    <property type="evidence" value="ECO:0007669"/>
    <property type="project" value="InterPro"/>
</dbReference>
<gene>
    <name evidence="5" type="ORF">Ddye_026968</name>
</gene>
<dbReference type="SUPFAM" id="SSF55874">
    <property type="entry name" value="ATPase domain of HSP90 chaperone/DNA topoisomerase II/histidine kinase"/>
    <property type="match status" value="1"/>
</dbReference>
<evidence type="ECO:0000256" key="1">
    <source>
        <dbReference type="ARBA" id="ARBA00008239"/>
    </source>
</evidence>
<evidence type="ECO:0000313" key="6">
    <source>
        <dbReference type="Proteomes" id="UP001280121"/>
    </source>
</evidence>
<dbReference type="Proteomes" id="UP001280121">
    <property type="component" value="Unassembled WGS sequence"/>
</dbReference>
<dbReference type="Pfam" id="PF13589">
    <property type="entry name" value="HATPase_c_3"/>
    <property type="match status" value="1"/>
</dbReference>
<keyword evidence="3" id="KW-0067">ATP-binding</keyword>
<dbReference type="InterPro" id="IPR020575">
    <property type="entry name" value="Hsp90_N"/>
</dbReference>